<keyword evidence="5" id="KW-0862">Zinc</keyword>
<dbReference type="InterPro" id="IPR001279">
    <property type="entry name" value="Metallo-B-lactamas"/>
</dbReference>
<dbReference type="PANTHER" id="PTHR42978:SF2">
    <property type="entry name" value="102 KBASES UNSTABLE REGION: FROM 1 TO 119443"/>
    <property type="match status" value="1"/>
</dbReference>
<name>W4MEU5_9BACT</name>
<accession>W4MEU5</accession>
<dbReference type="AlphaFoldDB" id="W4MEU5"/>
<evidence type="ECO:0000313" key="7">
    <source>
        <dbReference type="EMBL" id="ETX08441.1"/>
    </source>
</evidence>
<feature type="domain" description="Metallo-beta-lactamase" evidence="6">
    <location>
        <begin position="62"/>
        <end position="274"/>
    </location>
</feature>
<dbReference type="HOGENOM" id="CLU_030571_3_2_7"/>
<dbReference type="Pfam" id="PF00753">
    <property type="entry name" value="Lactamase_B"/>
    <property type="match status" value="1"/>
</dbReference>
<dbReference type="PANTHER" id="PTHR42978">
    <property type="entry name" value="QUORUM-QUENCHING LACTONASE YTNP-RELATED-RELATED"/>
    <property type="match status" value="1"/>
</dbReference>
<evidence type="ECO:0000256" key="4">
    <source>
        <dbReference type="ARBA" id="ARBA00022801"/>
    </source>
</evidence>
<dbReference type="InterPro" id="IPR036866">
    <property type="entry name" value="RibonucZ/Hydroxyglut_hydro"/>
</dbReference>
<evidence type="ECO:0000256" key="3">
    <source>
        <dbReference type="ARBA" id="ARBA00022723"/>
    </source>
</evidence>
<comment type="cofactor">
    <cofactor evidence="1">
        <name>Zn(2+)</name>
        <dbReference type="ChEBI" id="CHEBI:29105"/>
    </cofactor>
</comment>
<dbReference type="EMBL" id="AZHX01000224">
    <property type="protein sequence ID" value="ETX08441.1"/>
    <property type="molecule type" value="Genomic_DNA"/>
</dbReference>
<dbReference type="SMART" id="SM00849">
    <property type="entry name" value="Lactamase_B"/>
    <property type="match status" value="1"/>
</dbReference>
<evidence type="ECO:0000256" key="5">
    <source>
        <dbReference type="ARBA" id="ARBA00022833"/>
    </source>
</evidence>
<dbReference type="CDD" id="cd07729">
    <property type="entry name" value="AHL_lactonase_MBL-fold"/>
    <property type="match status" value="1"/>
</dbReference>
<evidence type="ECO:0000313" key="8">
    <source>
        <dbReference type="Proteomes" id="UP000019140"/>
    </source>
</evidence>
<dbReference type="InterPro" id="IPR051013">
    <property type="entry name" value="MBL_superfamily_lactonases"/>
</dbReference>
<gene>
    <name evidence="7" type="ORF">ETSY2_05420</name>
</gene>
<keyword evidence="8" id="KW-1185">Reference proteome</keyword>
<dbReference type="GO" id="GO:0016787">
    <property type="term" value="F:hydrolase activity"/>
    <property type="evidence" value="ECO:0007669"/>
    <property type="project" value="UniProtKB-KW"/>
</dbReference>
<dbReference type="Proteomes" id="UP000019140">
    <property type="component" value="Unassembled WGS sequence"/>
</dbReference>
<reference evidence="7 8" key="1">
    <citation type="journal article" date="2014" name="Nature">
        <title>An environmental bacterial taxon with a large and distinct metabolic repertoire.</title>
        <authorList>
            <person name="Wilson M.C."/>
            <person name="Mori T."/>
            <person name="Ruckert C."/>
            <person name="Uria A.R."/>
            <person name="Helf M.J."/>
            <person name="Takada K."/>
            <person name="Gernert C."/>
            <person name="Steffens U.A."/>
            <person name="Heycke N."/>
            <person name="Schmitt S."/>
            <person name="Rinke C."/>
            <person name="Helfrich E.J."/>
            <person name="Brachmann A.O."/>
            <person name="Gurgui C."/>
            <person name="Wakimoto T."/>
            <person name="Kracht M."/>
            <person name="Crusemann M."/>
            <person name="Hentschel U."/>
            <person name="Abe I."/>
            <person name="Matsunaga S."/>
            <person name="Kalinowski J."/>
            <person name="Takeyama H."/>
            <person name="Piel J."/>
        </authorList>
    </citation>
    <scope>NUCLEOTIDE SEQUENCE [LARGE SCALE GENOMIC DNA]</scope>
    <source>
        <strain evidence="8">TSY2</strain>
    </source>
</reference>
<evidence type="ECO:0000259" key="6">
    <source>
        <dbReference type="SMART" id="SM00849"/>
    </source>
</evidence>
<protein>
    <recommendedName>
        <fullName evidence="6">Metallo-beta-lactamase domain-containing protein</fullName>
    </recommendedName>
</protein>
<organism evidence="7 8">
    <name type="scientific">Candidatus Entotheonella gemina</name>
    <dbReference type="NCBI Taxonomy" id="1429439"/>
    <lineage>
        <taxon>Bacteria</taxon>
        <taxon>Pseudomonadati</taxon>
        <taxon>Nitrospinota/Tectimicrobiota group</taxon>
        <taxon>Candidatus Tectimicrobiota</taxon>
        <taxon>Candidatus Entotheonellia</taxon>
        <taxon>Candidatus Entotheonellales</taxon>
        <taxon>Candidatus Entotheonellaceae</taxon>
        <taxon>Candidatus Entotheonella</taxon>
    </lineage>
</organism>
<dbReference type="Gene3D" id="3.60.15.10">
    <property type="entry name" value="Ribonuclease Z/Hydroxyacylglutathione hydrolase-like"/>
    <property type="match status" value="1"/>
</dbReference>
<keyword evidence="4" id="KW-0378">Hydrolase</keyword>
<evidence type="ECO:0000256" key="2">
    <source>
        <dbReference type="ARBA" id="ARBA00007749"/>
    </source>
</evidence>
<comment type="similarity">
    <text evidence="2">Belongs to the metallo-beta-lactamase superfamily.</text>
</comment>
<sequence>MLEGQAMRNLRLFTVLFTALLLVSVSTASAQRLYWTASGQFGPFNIQGLIPTYPEARDIKIPVNMWILDHPKGLVLFDTGNNVAISDGQCKKHWAAGMCDFVKPSQTRADVIDKQLEKVGYKIDDVKIVITSHSHLDHIGNIEMFPKAIHVIQKKELYQAWWPEKFQRGGAHVMADYDDARDFNYLELDGDYDLFGDGSVVVLSTPGHTLGHQSVKVQLPETGTVILSQDAIWMEENLEGYPAGLNYSVLDYTNSVNRLKMMADIENAKIWFGHSGKQYDAMGEQWHK</sequence>
<dbReference type="GO" id="GO:0046872">
    <property type="term" value="F:metal ion binding"/>
    <property type="evidence" value="ECO:0007669"/>
    <property type="project" value="UniProtKB-KW"/>
</dbReference>
<keyword evidence="3" id="KW-0479">Metal-binding</keyword>
<comment type="caution">
    <text evidence="7">The sequence shown here is derived from an EMBL/GenBank/DDBJ whole genome shotgun (WGS) entry which is preliminary data.</text>
</comment>
<proteinExistence type="inferred from homology"/>
<dbReference type="SUPFAM" id="SSF56281">
    <property type="entry name" value="Metallo-hydrolase/oxidoreductase"/>
    <property type="match status" value="1"/>
</dbReference>
<evidence type="ECO:0000256" key="1">
    <source>
        <dbReference type="ARBA" id="ARBA00001947"/>
    </source>
</evidence>